<protein>
    <submittedName>
        <fullName evidence="3">Unnamed protein product</fullName>
    </submittedName>
</protein>
<organism evidence="3 4">
    <name type="scientific">Phytophthora lilii</name>
    <dbReference type="NCBI Taxonomy" id="2077276"/>
    <lineage>
        <taxon>Eukaryota</taxon>
        <taxon>Sar</taxon>
        <taxon>Stramenopiles</taxon>
        <taxon>Oomycota</taxon>
        <taxon>Peronosporomycetes</taxon>
        <taxon>Peronosporales</taxon>
        <taxon>Peronosporaceae</taxon>
        <taxon>Phytophthora</taxon>
    </lineage>
</organism>
<evidence type="ECO:0000256" key="1">
    <source>
        <dbReference type="SAM" id="Coils"/>
    </source>
</evidence>
<feature type="region of interest" description="Disordered" evidence="2">
    <location>
        <begin position="1"/>
        <end position="28"/>
    </location>
</feature>
<name>A0A9W7CUQ8_9STRA</name>
<feature type="compositionally biased region" description="Basic and acidic residues" evidence="2">
    <location>
        <begin position="1"/>
        <end position="13"/>
    </location>
</feature>
<proteinExistence type="predicted"/>
<dbReference type="Proteomes" id="UP001165083">
    <property type="component" value="Unassembled WGS sequence"/>
</dbReference>
<feature type="region of interest" description="Disordered" evidence="2">
    <location>
        <begin position="149"/>
        <end position="171"/>
    </location>
</feature>
<feature type="compositionally biased region" description="Polar residues" evidence="2">
    <location>
        <begin position="15"/>
        <end position="24"/>
    </location>
</feature>
<accession>A0A9W7CUQ8</accession>
<reference evidence="3" key="1">
    <citation type="submission" date="2023-04" db="EMBL/GenBank/DDBJ databases">
        <title>Phytophthora lilii NBRC 32176.</title>
        <authorList>
            <person name="Ichikawa N."/>
            <person name="Sato H."/>
            <person name="Tonouchi N."/>
        </authorList>
    </citation>
    <scope>NUCLEOTIDE SEQUENCE</scope>
    <source>
        <strain evidence="3">NBRC 32176</strain>
    </source>
</reference>
<dbReference type="AlphaFoldDB" id="A0A9W7CUQ8"/>
<sequence>MELQHAKEKRDLEDTFSNLKSSQQAEKEELETRIKNDVEQQLMQELLPEKMSILEKSHEQAIHALQSEHKRQLEELTEQLNEMKTATPPSVHTVEIQTDPVLEEKESIAGNTDVENDNQAQTQIEELTRRCRALEKLLDKKFEDTSHSFSSSRQCDSCHTDDGVSTSSVLGGRYDLDVSRSSIRSDISIRQRASGKSKALARALLGSSRTSLNSVSLDNKTSPFMNETTLATDEATLGAHEMWDSASFTSMDTVDDLSSFASQRETPHQRMRSTQEILTLVRQIKQAAASPQKEPDPEVNWERLKQQHAVPTARNPPLSITKASGKAPTASLLSKGDPVTPGASVFDDLLC</sequence>
<dbReference type="EMBL" id="BSXW01001826">
    <property type="protein sequence ID" value="GMF39368.1"/>
    <property type="molecule type" value="Genomic_DNA"/>
</dbReference>
<feature type="coiled-coil region" evidence="1">
    <location>
        <begin position="117"/>
        <end position="144"/>
    </location>
</feature>
<evidence type="ECO:0000313" key="3">
    <source>
        <dbReference type="EMBL" id="GMF39368.1"/>
    </source>
</evidence>
<keyword evidence="4" id="KW-1185">Reference proteome</keyword>
<keyword evidence="1" id="KW-0175">Coiled coil</keyword>
<evidence type="ECO:0000313" key="4">
    <source>
        <dbReference type="Proteomes" id="UP001165083"/>
    </source>
</evidence>
<dbReference type="OrthoDB" id="124855at2759"/>
<evidence type="ECO:0000256" key="2">
    <source>
        <dbReference type="SAM" id="MobiDB-lite"/>
    </source>
</evidence>
<feature type="region of interest" description="Disordered" evidence="2">
    <location>
        <begin position="307"/>
        <end position="341"/>
    </location>
</feature>
<gene>
    <name evidence="3" type="ORF">Plil01_001629600</name>
</gene>
<comment type="caution">
    <text evidence="3">The sequence shown here is derived from an EMBL/GenBank/DDBJ whole genome shotgun (WGS) entry which is preliminary data.</text>
</comment>